<keyword evidence="2" id="KW-1185">Reference proteome</keyword>
<comment type="caution">
    <text evidence="1">The sequence shown here is derived from an EMBL/GenBank/DDBJ whole genome shotgun (WGS) entry which is preliminary data.</text>
</comment>
<accession>A0A917H1S7</accession>
<evidence type="ECO:0000313" key="1">
    <source>
        <dbReference type="EMBL" id="GGG64682.1"/>
    </source>
</evidence>
<name>A0A917H1S7_9MICC</name>
<gene>
    <name evidence="1" type="ORF">GCM10011374_30460</name>
</gene>
<dbReference type="RefSeq" id="WP_188538721.1">
    <property type="nucleotide sequence ID" value="NZ_BMEQ01000019.1"/>
</dbReference>
<evidence type="ECO:0000313" key="2">
    <source>
        <dbReference type="Proteomes" id="UP000638848"/>
    </source>
</evidence>
<dbReference type="AlphaFoldDB" id="A0A917H1S7"/>
<reference evidence="1" key="2">
    <citation type="submission" date="2020-09" db="EMBL/GenBank/DDBJ databases">
        <authorList>
            <person name="Sun Q."/>
            <person name="Zhou Y."/>
        </authorList>
    </citation>
    <scope>NUCLEOTIDE SEQUENCE</scope>
    <source>
        <strain evidence="1">CGMCC 1.12187</strain>
    </source>
</reference>
<proteinExistence type="predicted"/>
<organism evidence="1 2">
    <name type="scientific">Kocuria dechangensis</name>
    <dbReference type="NCBI Taxonomy" id="1176249"/>
    <lineage>
        <taxon>Bacteria</taxon>
        <taxon>Bacillati</taxon>
        <taxon>Actinomycetota</taxon>
        <taxon>Actinomycetes</taxon>
        <taxon>Micrococcales</taxon>
        <taxon>Micrococcaceae</taxon>
        <taxon>Kocuria</taxon>
    </lineage>
</organism>
<sequence length="135" mass="14520">MGTMNTHRTATHRPMLLGVLALQVLLTGCSTDRFVDLNTLYAEGEPWELATNARDTTDALCAAAMPACVQALSTDQAHYLKYDSVQEAEDAMSVAGDAEVARAGAIVVEFTDPTLTQDEKEQLVESVACVHESDC</sequence>
<dbReference type="Proteomes" id="UP000638848">
    <property type="component" value="Unassembled WGS sequence"/>
</dbReference>
<protein>
    <submittedName>
        <fullName evidence="1">Uncharacterized protein</fullName>
    </submittedName>
</protein>
<dbReference type="EMBL" id="BMEQ01000019">
    <property type="protein sequence ID" value="GGG64682.1"/>
    <property type="molecule type" value="Genomic_DNA"/>
</dbReference>
<reference evidence="1" key="1">
    <citation type="journal article" date="2014" name="Int. J. Syst. Evol. Microbiol.">
        <title>Complete genome sequence of Corynebacterium casei LMG S-19264T (=DSM 44701T), isolated from a smear-ripened cheese.</title>
        <authorList>
            <consortium name="US DOE Joint Genome Institute (JGI-PGF)"/>
            <person name="Walter F."/>
            <person name="Albersmeier A."/>
            <person name="Kalinowski J."/>
            <person name="Ruckert C."/>
        </authorList>
    </citation>
    <scope>NUCLEOTIDE SEQUENCE</scope>
    <source>
        <strain evidence="1">CGMCC 1.12187</strain>
    </source>
</reference>